<protein>
    <submittedName>
        <fullName evidence="1">Uncharacterized protein</fullName>
    </submittedName>
</protein>
<dbReference type="Proteomes" id="UP000276133">
    <property type="component" value="Unassembled WGS sequence"/>
</dbReference>
<proteinExistence type="predicted"/>
<comment type="caution">
    <text evidence="1">The sequence shown here is derived from an EMBL/GenBank/DDBJ whole genome shotgun (WGS) entry which is preliminary data.</text>
</comment>
<evidence type="ECO:0000313" key="2">
    <source>
        <dbReference type="Proteomes" id="UP000276133"/>
    </source>
</evidence>
<dbReference type="AlphaFoldDB" id="A0A3M7R4W2"/>
<keyword evidence="2" id="KW-1185">Reference proteome</keyword>
<evidence type="ECO:0000313" key="1">
    <source>
        <dbReference type="EMBL" id="RNA18632.1"/>
    </source>
</evidence>
<sequence>MGLSVSEREVFRKTVKNLISQMTKSDLVAHFTKQGIARSTIYNTINQILYGRGQSKARKIGHDGIFAFKLH</sequence>
<name>A0A3M7R4W2_BRAPC</name>
<gene>
    <name evidence="1" type="ORF">BpHYR1_020238</name>
</gene>
<organism evidence="1 2">
    <name type="scientific">Brachionus plicatilis</name>
    <name type="common">Marine rotifer</name>
    <name type="synonym">Brachionus muelleri</name>
    <dbReference type="NCBI Taxonomy" id="10195"/>
    <lineage>
        <taxon>Eukaryota</taxon>
        <taxon>Metazoa</taxon>
        <taxon>Spiralia</taxon>
        <taxon>Gnathifera</taxon>
        <taxon>Rotifera</taxon>
        <taxon>Eurotatoria</taxon>
        <taxon>Monogononta</taxon>
        <taxon>Pseudotrocha</taxon>
        <taxon>Ploima</taxon>
        <taxon>Brachionidae</taxon>
        <taxon>Brachionus</taxon>
    </lineage>
</organism>
<reference evidence="1 2" key="1">
    <citation type="journal article" date="2018" name="Sci. Rep.">
        <title>Genomic signatures of local adaptation to the degree of environmental predictability in rotifers.</title>
        <authorList>
            <person name="Franch-Gras L."/>
            <person name="Hahn C."/>
            <person name="Garcia-Roger E.M."/>
            <person name="Carmona M.J."/>
            <person name="Serra M."/>
            <person name="Gomez A."/>
        </authorList>
    </citation>
    <scope>NUCLEOTIDE SEQUENCE [LARGE SCALE GENOMIC DNA]</scope>
    <source>
        <strain evidence="1">HYR1</strain>
    </source>
</reference>
<dbReference type="EMBL" id="REGN01004196">
    <property type="protein sequence ID" value="RNA18632.1"/>
    <property type="molecule type" value="Genomic_DNA"/>
</dbReference>
<accession>A0A3M7R4W2</accession>